<comment type="caution">
    <text evidence="6">The sequence shown here is derived from an EMBL/GenBank/DDBJ whole genome shotgun (WGS) entry which is preliminary data.</text>
</comment>
<accession>A0ABC8S7S1</accession>
<dbReference type="GO" id="GO:0005634">
    <property type="term" value="C:nucleus"/>
    <property type="evidence" value="ECO:0007669"/>
    <property type="project" value="UniProtKB-SubCell"/>
</dbReference>
<evidence type="ECO:0008006" key="8">
    <source>
        <dbReference type="Google" id="ProtNLM"/>
    </source>
</evidence>
<keyword evidence="2" id="KW-0805">Transcription regulation</keyword>
<dbReference type="AlphaFoldDB" id="A0ABC8S7S1"/>
<keyword evidence="7" id="KW-1185">Reference proteome</keyword>
<name>A0ABC8S7S1_9AQUA</name>
<evidence type="ECO:0000256" key="3">
    <source>
        <dbReference type="ARBA" id="ARBA00023125"/>
    </source>
</evidence>
<dbReference type="InterPro" id="IPR003340">
    <property type="entry name" value="B3_DNA-bd"/>
</dbReference>
<dbReference type="EMBL" id="CAUOFW020002247">
    <property type="protein sequence ID" value="CAK9152231.1"/>
    <property type="molecule type" value="Genomic_DNA"/>
</dbReference>
<evidence type="ECO:0000313" key="6">
    <source>
        <dbReference type="EMBL" id="CAK9152231.1"/>
    </source>
</evidence>
<evidence type="ECO:0000256" key="2">
    <source>
        <dbReference type="ARBA" id="ARBA00023015"/>
    </source>
</evidence>
<gene>
    <name evidence="6" type="ORF">ILEXP_LOCUS20447</name>
</gene>
<dbReference type="CDD" id="cd10017">
    <property type="entry name" value="B3_DNA"/>
    <property type="match status" value="1"/>
</dbReference>
<keyword evidence="5" id="KW-0539">Nucleus</keyword>
<sequence length="99" mass="11229">MKDVKGNLEIPNAAEYLLEGNEIMSVIDRDGITYEFIASVRADGRRSLTRDWRTFALTKGLRTGELLRIYHSGNENENIFAVQAGLELHGGQYIVWETL</sequence>
<evidence type="ECO:0000256" key="5">
    <source>
        <dbReference type="ARBA" id="ARBA00023242"/>
    </source>
</evidence>
<dbReference type="GO" id="GO:0003677">
    <property type="term" value="F:DNA binding"/>
    <property type="evidence" value="ECO:0007669"/>
    <property type="project" value="UniProtKB-KW"/>
</dbReference>
<evidence type="ECO:0000256" key="4">
    <source>
        <dbReference type="ARBA" id="ARBA00023163"/>
    </source>
</evidence>
<evidence type="ECO:0000313" key="7">
    <source>
        <dbReference type="Proteomes" id="UP001642360"/>
    </source>
</evidence>
<organism evidence="6 7">
    <name type="scientific">Ilex paraguariensis</name>
    <name type="common">yerba mate</name>
    <dbReference type="NCBI Taxonomy" id="185542"/>
    <lineage>
        <taxon>Eukaryota</taxon>
        <taxon>Viridiplantae</taxon>
        <taxon>Streptophyta</taxon>
        <taxon>Embryophyta</taxon>
        <taxon>Tracheophyta</taxon>
        <taxon>Spermatophyta</taxon>
        <taxon>Magnoliopsida</taxon>
        <taxon>eudicotyledons</taxon>
        <taxon>Gunneridae</taxon>
        <taxon>Pentapetalae</taxon>
        <taxon>asterids</taxon>
        <taxon>campanulids</taxon>
        <taxon>Aquifoliales</taxon>
        <taxon>Aquifoliaceae</taxon>
        <taxon>Ilex</taxon>
    </lineage>
</organism>
<comment type="subcellular location">
    <subcellularLocation>
        <location evidence="1">Nucleus</location>
    </subcellularLocation>
</comment>
<proteinExistence type="predicted"/>
<dbReference type="Proteomes" id="UP001642360">
    <property type="component" value="Unassembled WGS sequence"/>
</dbReference>
<keyword evidence="3" id="KW-0238">DNA-binding</keyword>
<dbReference type="SUPFAM" id="SSF101936">
    <property type="entry name" value="DNA-binding pseudobarrel domain"/>
    <property type="match status" value="1"/>
</dbReference>
<keyword evidence="4" id="KW-0804">Transcription</keyword>
<evidence type="ECO:0000256" key="1">
    <source>
        <dbReference type="ARBA" id="ARBA00004123"/>
    </source>
</evidence>
<dbReference type="InterPro" id="IPR015300">
    <property type="entry name" value="DNA-bd_pseudobarrel_sf"/>
</dbReference>
<protein>
    <recommendedName>
        <fullName evidence="8">TF-B3 domain-containing protein</fullName>
    </recommendedName>
</protein>
<reference evidence="6 7" key="1">
    <citation type="submission" date="2024-02" db="EMBL/GenBank/DDBJ databases">
        <authorList>
            <person name="Vignale AGUSTIN F."/>
            <person name="Sosa J E."/>
            <person name="Modenutti C."/>
        </authorList>
    </citation>
    <scope>NUCLEOTIDE SEQUENCE [LARGE SCALE GENOMIC DNA]</scope>
</reference>